<feature type="domain" description="Glyoxal oxidase N-terminal" evidence="3">
    <location>
        <begin position="66"/>
        <end position="246"/>
    </location>
</feature>
<dbReference type="Proteomes" id="UP000245506">
    <property type="component" value="Unassembled WGS sequence"/>
</dbReference>
<dbReference type="SUPFAM" id="SSF50965">
    <property type="entry name" value="Galactose oxidase, central domain"/>
    <property type="match status" value="1"/>
</dbReference>
<organism evidence="5 6">
    <name type="scientific">Leucothrix arctica</name>
    <dbReference type="NCBI Taxonomy" id="1481894"/>
    <lineage>
        <taxon>Bacteria</taxon>
        <taxon>Pseudomonadati</taxon>
        <taxon>Pseudomonadota</taxon>
        <taxon>Gammaproteobacteria</taxon>
        <taxon>Thiotrichales</taxon>
        <taxon>Thiotrichaceae</taxon>
        <taxon>Leucothrix</taxon>
    </lineage>
</organism>
<name>A0A317CMW0_9GAMM</name>
<dbReference type="EMBL" id="QGKL01000004">
    <property type="protein sequence ID" value="PWQ99551.1"/>
    <property type="molecule type" value="Genomic_DNA"/>
</dbReference>
<dbReference type="Gene3D" id="2.60.40.3440">
    <property type="match status" value="1"/>
</dbReference>
<keyword evidence="6" id="KW-1185">Reference proteome</keyword>
<dbReference type="PANTHER" id="PTHR32208">
    <property type="entry name" value="SECRETED PROTEIN-RELATED"/>
    <property type="match status" value="1"/>
</dbReference>
<protein>
    <recommendedName>
        <fullName evidence="7">Galactose oxidase-like Early set domain-containing protein</fullName>
    </recommendedName>
</protein>
<dbReference type="InterPro" id="IPR011043">
    <property type="entry name" value="Gal_Oxase/kelch_b-propeller"/>
</dbReference>
<dbReference type="PANTHER" id="PTHR32208:SF21">
    <property type="entry name" value="LOW QUALITY PROTEIN: ALDEHYDE OXIDASE GLOX-LIKE"/>
    <property type="match status" value="1"/>
</dbReference>
<dbReference type="CDD" id="cd02851">
    <property type="entry name" value="E_set_GO_C"/>
    <property type="match status" value="1"/>
</dbReference>
<feature type="signal peptide" evidence="2">
    <location>
        <begin position="1"/>
        <end position="22"/>
    </location>
</feature>
<comment type="caution">
    <text evidence="5">The sequence shown here is derived from an EMBL/GenBank/DDBJ whole genome shotgun (WGS) entry which is preliminary data.</text>
</comment>
<dbReference type="InterPro" id="IPR014756">
    <property type="entry name" value="Ig_E-set"/>
</dbReference>
<dbReference type="InterPro" id="IPR015202">
    <property type="entry name" value="GO-like_E_set"/>
</dbReference>
<feature type="domain" description="Galactose oxidase-like Early set" evidence="4">
    <location>
        <begin position="392"/>
        <end position="486"/>
    </location>
</feature>
<evidence type="ECO:0000259" key="4">
    <source>
        <dbReference type="Pfam" id="PF09118"/>
    </source>
</evidence>
<evidence type="ECO:0008006" key="7">
    <source>
        <dbReference type="Google" id="ProtNLM"/>
    </source>
</evidence>
<sequence>MNLKINLATSLLLASAFTAANAAPDTEGQWTQQADWPMIAIHAVLTPQGKILTWGVDGISSGQFQYDMWDPALGLDNSSHTVITSDISVTSFCSAGLVLPESGNVLMPGGDARPEGLTNSGITSVAEFNPQNNGLSRAAEMSYARWYPTSITLPDGDILVSGGRDGQLREIVTPEVYSPSENQWRSLFGVNTTGYGYYYPKLWVIPDGRIFGMQSERMYYMTADGQGTLTTAGTLPQTSRGNSSTAVMYSPGKIMQISGESSSTTNGTLLVDVTGSSPSVRETNKPAEAGRLWANTVVLPNGKVMVVGGSAVLNAAGGASYRPEIWDPATEQWSLMAESIARRMRLYHSVAILLEDGRILVAGGGAPGPEDNKNAEIFTPPYLFDESGLAQRPTISSAPEEAPYGASISVSHPTSDTITRVTLIKTGAVTHAFNMEQRFIEAEFTDTSEGVRVQIPDSANVATPGHYLMFLINDKGVPSTGHIIRISDTAVYNESPYPVALTDAASATAGTALTLNVLTNDIGSSLTVSDYNQYSQNGGTITKNGNNLVYTSAATFSGEDTFWYVITDNIGRTNSAKVTVNVTGGINNPFPVGTPDTLTATSGNTVTIDVLANDTGNGLVLIAPNTWSLNGGNVALANNQITYTADASYVGEDKIWYSFRDIENRQSWSVVTINVINGGDNNPAPIGNADSVQATTATTTVIDVLANDIGNGLSINTLNSAWSLNGGTVSLSNNKLNYQSKAGYVGEDKIWYTFSEVEGRSSWGEVTVNVTP</sequence>
<evidence type="ECO:0000256" key="1">
    <source>
        <dbReference type="ARBA" id="ARBA00022729"/>
    </source>
</evidence>
<dbReference type="SUPFAM" id="SSF81296">
    <property type="entry name" value="E set domains"/>
    <property type="match status" value="1"/>
</dbReference>
<dbReference type="Gene3D" id="2.60.40.10">
    <property type="entry name" value="Immunoglobulins"/>
    <property type="match status" value="1"/>
</dbReference>
<dbReference type="Pfam" id="PF17963">
    <property type="entry name" value="Big_9"/>
    <property type="match status" value="3"/>
</dbReference>
<dbReference type="InterPro" id="IPR013783">
    <property type="entry name" value="Ig-like_fold"/>
</dbReference>
<keyword evidence="1 2" id="KW-0732">Signal</keyword>
<proteinExistence type="predicted"/>
<dbReference type="RefSeq" id="WP_109821446.1">
    <property type="nucleotide sequence ID" value="NZ_QGKL01000004.1"/>
</dbReference>
<evidence type="ECO:0000313" key="6">
    <source>
        <dbReference type="Proteomes" id="UP000245506"/>
    </source>
</evidence>
<feature type="chain" id="PRO_5016297382" description="Galactose oxidase-like Early set domain-containing protein" evidence="2">
    <location>
        <begin position="23"/>
        <end position="772"/>
    </location>
</feature>
<dbReference type="Gene3D" id="2.130.10.80">
    <property type="entry name" value="Galactose oxidase/kelch, beta-propeller"/>
    <property type="match status" value="1"/>
</dbReference>
<dbReference type="Gene3D" id="2.60.40.2810">
    <property type="match status" value="2"/>
</dbReference>
<dbReference type="Pfam" id="PF09118">
    <property type="entry name" value="GO-like_E_set"/>
    <property type="match status" value="1"/>
</dbReference>
<evidence type="ECO:0000313" key="5">
    <source>
        <dbReference type="EMBL" id="PWQ99551.1"/>
    </source>
</evidence>
<dbReference type="InterPro" id="IPR009880">
    <property type="entry name" value="Glyoxal_oxidase_N"/>
</dbReference>
<dbReference type="OrthoDB" id="8673369at2"/>
<reference evidence="5 6" key="1">
    <citation type="submission" date="2018-05" db="EMBL/GenBank/DDBJ databases">
        <title>Leucothrix arctica sp. nov., isolated from Arctic seawater.</title>
        <authorList>
            <person name="Choi A."/>
            <person name="Baek K."/>
        </authorList>
    </citation>
    <scope>NUCLEOTIDE SEQUENCE [LARGE SCALE GENOMIC DNA]</scope>
    <source>
        <strain evidence="5 6">IMCC9719</strain>
    </source>
</reference>
<evidence type="ECO:0000256" key="2">
    <source>
        <dbReference type="SAM" id="SignalP"/>
    </source>
</evidence>
<dbReference type="Pfam" id="PF07250">
    <property type="entry name" value="Glyoxal_oxid_N"/>
    <property type="match status" value="1"/>
</dbReference>
<accession>A0A317CMW0</accession>
<gene>
    <name evidence="5" type="ORF">DKT75_00330</name>
</gene>
<dbReference type="AlphaFoldDB" id="A0A317CMW0"/>
<evidence type="ECO:0000259" key="3">
    <source>
        <dbReference type="Pfam" id="PF07250"/>
    </source>
</evidence>
<dbReference type="InterPro" id="IPR037293">
    <property type="entry name" value="Gal_Oxidase_central_sf"/>
</dbReference>